<evidence type="ECO:0000313" key="5">
    <source>
        <dbReference type="Proteomes" id="UP000093391"/>
    </source>
</evidence>
<dbReference type="InterPro" id="IPR011250">
    <property type="entry name" value="OMP/PagP_B-barrel"/>
</dbReference>
<evidence type="ECO:0000256" key="1">
    <source>
        <dbReference type="SAM" id="SignalP"/>
    </source>
</evidence>
<feature type="signal peptide" evidence="1">
    <location>
        <begin position="1"/>
        <end position="21"/>
    </location>
</feature>
<sequence length="305" mass="31945">MQLIKLLLATVVTSAAIHAQAANTVGATSNSSRIKVGAVGNIIKHPNDQPGVPGIAVINETNTAREVNNTLIDLNNLRDTVESNYVKAVVNLGGLDQSGIVQLDFNKWNIPKPVPDHSILGKFTYKQIQLDPNDRAQSVFFGEWHQPTATSASDNTRTTFFIGSSDNLSLPTSGTAKYQVIGINQYNGTVTGILSGWVGSGTEAAPNNLLHGVLTADFNNRTLKTLSDADTLKRVVSTAGTANTVKINAAIYNNGSFAGSAIANGTVNGEARGNFFGANAAAVAGHAVFHGNSQLNTAFGGSKIQ</sequence>
<dbReference type="Proteomes" id="UP000093391">
    <property type="component" value="Chromosome"/>
</dbReference>
<reference evidence="4 5" key="1">
    <citation type="submission" date="2016-08" db="EMBL/GenBank/DDBJ databases">
        <authorList>
            <person name="Seilhamer J.J."/>
        </authorList>
    </citation>
    <scope>NUCLEOTIDE SEQUENCE [LARGE SCALE GENOMIC DNA]</scope>
    <source>
        <strain evidence="4 5">BRTC-1</strain>
    </source>
</reference>
<dbReference type="Pfam" id="PF22828">
    <property type="entry name" value="HphA_N"/>
    <property type="match status" value="1"/>
</dbReference>
<protein>
    <submittedName>
        <fullName evidence="4">Uncharacterized protein</fullName>
    </submittedName>
</protein>
<dbReference type="AlphaFoldDB" id="A0A1B2LYN2"/>
<dbReference type="RefSeq" id="WP_067553794.1">
    <property type="nucleotide sequence ID" value="NZ_CP016895.1"/>
</dbReference>
<evidence type="ECO:0000259" key="3">
    <source>
        <dbReference type="Pfam" id="PF22828"/>
    </source>
</evidence>
<dbReference type="KEGG" id="ala:BFG52_06585"/>
<evidence type="ECO:0000313" key="4">
    <source>
        <dbReference type="EMBL" id="AOA58050.1"/>
    </source>
</evidence>
<feature type="domain" description="Transferrin-binding protein B C-lobe/N-lobe beta-barrel" evidence="2">
    <location>
        <begin position="170"/>
        <end position="303"/>
    </location>
</feature>
<feature type="chain" id="PRO_5008539883" evidence="1">
    <location>
        <begin position="22"/>
        <end position="305"/>
    </location>
</feature>
<organism evidence="4 5">
    <name type="scientific">Acinetobacter larvae</name>
    <dbReference type="NCBI Taxonomy" id="1789224"/>
    <lineage>
        <taxon>Bacteria</taxon>
        <taxon>Pseudomonadati</taxon>
        <taxon>Pseudomonadota</taxon>
        <taxon>Gammaproteobacteria</taxon>
        <taxon>Moraxellales</taxon>
        <taxon>Moraxellaceae</taxon>
        <taxon>Acinetobacter</taxon>
    </lineage>
</organism>
<proteinExistence type="predicted"/>
<dbReference type="Gene3D" id="2.40.160.90">
    <property type="match status" value="1"/>
</dbReference>
<evidence type="ECO:0000259" key="2">
    <source>
        <dbReference type="Pfam" id="PF01298"/>
    </source>
</evidence>
<dbReference type="EMBL" id="CP016895">
    <property type="protein sequence ID" value="AOA58050.1"/>
    <property type="molecule type" value="Genomic_DNA"/>
</dbReference>
<feature type="domain" description="HphA N-terminal heme-binding" evidence="3">
    <location>
        <begin position="19"/>
        <end position="156"/>
    </location>
</feature>
<dbReference type="InterPro" id="IPR054535">
    <property type="entry name" value="HphA_N"/>
</dbReference>
<keyword evidence="1" id="KW-0732">Signal</keyword>
<dbReference type="Pfam" id="PF01298">
    <property type="entry name" value="TbpB_B_D"/>
    <property type="match status" value="1"/>
</dbReference>
<gene>
    <name evidence="4" type="ORF">BFG52_06585</name>
</gene>
<dbReference type="InterPro" id="IPR001677">
    <property type="entry name" value="TbpB_B_D"/>
</dbReference>
<accession>A0A1B2LYN2</accession>
<dbReference type="SUPFAM" id="SSF56925">
    <property type="entry name" value="OMPA-like"/>
    <property type="match status" value="1"/>
</dbReference>
<keyword evidence="5" id="KW-1185">Reference proteome</keyword>
<dbReference type="OrthoDB" id="8607327at2"/>
<name>A0A1B2LYN2_9GAMM</name>